<keyword evidence="3" id="KW-1185">Reference proteome</keyword>
<reference evidence="3" key="1">
    <citation type="submission" date="2021-01" db="EMBL/GenBank/DDBJ databases">
        <title>Caligus Genome Assembly.</title>
        <authorList>
            <person name="Gallardo-Escarate C."/>
        </authorList>
    </citation>
    <scope>NUCLEOTIDE SEQUENCE [LARGE SCALE GENOMIC DNA]</scope>
</reference>
<sequence length="93" mass="10329">MPTEIPFQIEGCKAVIKHELTEVALAMYSSHALNHERAVKRDELQAMTAQGYPGMPQKRLGTYSSQNGTYSRNARPCMSQLPRPNSSSAVMTM</sequence>
<protein>
    <submittedName>
        <fullName evidence="2">Uncharacterized protein</fullName>
    </submittedName>
</protein>
<accession>A0A7T8QW22</accession>
<gene>
    <name evidence="2" type="ORF">FKW44_002131</name>
</gene>
<evidence type="ECO:0000313" key="3">
    <source>
        <dbReference type="Proteomes" id="UP000595437"/>
    </source>
</evidence>
<evidence type="ECO:0000256" key="1">
    <source>
        <dbReference type="SAM" id="MobiDB-lite"/>
    </source>
</evidence>
<proteinExistence type="predicted"/>
<evidence type="ECO:0000313" key="2">
    <source>
        <dbReference type="EMBL" id="QQP57215.1"/>
    </source>
</evidence>
<feature type="compositionally biased region" description="Polar residues" evidence="1">
    <location>
        <begin position="82"/>
        <end position="93"/>
    </location>
</feature>
<dbReference type="Proteomes" id="UP000595437">
    <property type="component" value="Chromosome 2"/>
</dbReference>
<dbReference type="AlphaFoldDB" id="A0A7T8QW22"/>
<dbReference type="OrthoDB" id="6019352at2759"/>
<name>A0A7T8QW22_CALRO</name>
<organism evidence="2 3">
    <name type="scientific">Caligus rogercresseyi</name>
    <name type="common">Sea louse</name>
    <dbReference type="NCBI Taxonomy" id="217165"/>
    <lineage>
        <taxon>Eukaryota</taxon>
        <taxon>Metazoa</taxon>
        <taxon>Ecdysozoa</taxon>
        <taxon>Arthropoda</taxon>
        <taxon>Crustacea</taxon>
        <taxon>Multicrustacea</taxon>
        <taxon>Hexanauplia</taxon>
        <taxon>Copepoda</taxon>
        <taxon>Siphonostomatoida</taxon>
        <taxon>Caligidae</taxon>
        <taxon>Caligus</taxon>
    </lineage>
</organism>
<feature type="compositionally biased region" description="Polar residues" evidence="1">
    <location>
        <begin position="62"/>
        <end position="72"/>
    </location>
</feature>
<feature type="region of interest" description="Disordered" evidence="1">
    <location>
        <begin position="51"/>
        <end position="93"/>
    </location>
</feature>
<dbReference type="EMBL" id="CP045891">
    <property type="protein sequence ID" value="QQP57215.1"/>
    <property type="molecule type" value="Genomic_DNA"/>
</dbReference>